<evidence type="ECO:0000313" key="5">
    <source>
        <dbReference type="Proteomes" id="UP001558713"/>
    </source>
</evidence>
<gene>
    <name evidence="4" type="ORF">V5N11_004043</name>
</gene>
<dbReference type="AlphaFoldDB" id="A0ABD1ACC8"/>
<dbReference type="Pfam" id="PF04937">
    <property type="entry name" value="DUF659"/>
    <property type="match status" value="1"/>
</dbReference>
<evidence type="ECO:0000259" key="3">
    <source>
        <dbReference type="Pfam" id="PF05699"/>
    </source>
</evidence>
<dbReference type="InterPro" id="IPR008906">
    <property type="entry name" value="HATC_C_dom"/>
</dbReference>
<dbReference type="InterPro" id="IPR007021">
    <property type="entry name" value="DUF659"/>
</dbReference>
<feature type="compositionally biased region" description="Polar residues" evidence="1">
    <location>
        <begin position="17"/>
        <end position="27"/>
    </location>
</feature>
<keyword evidence="5" id="KW-1185">Reference proteome</keyword>
<dbReference type="SUPFAM" id="SSF53098">
    <property type="entry name" value="Ribonuclease H-like"/>
    <property type="match status" value="1"/>
</dbReference>
<dbReference type="PANTHER" id="PTHR32166:SF81">
    <property type="entry name" value="OS06G0658400 PROTEIN"/>
    <property type="match status" value="1"/>
</dbReference>
<comment type="caution">
    <text evidence="4">The sequence shown here is derived from an EMBL/GenBank/DDBJ whole genome shotgun (WGS) entry which is preliminary data.</text>
</comment>
<dbReference type="Pfam" id="PF05699">
    <property type="entry name" value="Dimer_Tnp_hAT"/>
    <property type="match status" value="1"/>
</dbReference>
<feature type="compositionally biased region" description="Low complexity" evidence="1">
    <location>
        <begin position="1"/>
        <end position="16"/>
    </location>
</feature>
<evidence type="ECO:0008006" key="6">
    <source>
        <dbReference type="Google" id="ProtNLM"/>
    </source>
</evidence>
<evidence type="ECO:0000259" key="2">
    <source>
        <dbReference type="Pfam" id="PF04937"/>
    </source>
</evidence>
<dbReference type="PANTHER" id="PTHR32166">
    <property type="entry name" value="OSJNBA0013A04.12 PROTEIN"/>
    <property type="match status" value="1"/>
</dbReference>
<feature type="region of interest" description="Disordered" evidence="1">
    <location>
        <begin position="1"/>
        <end position="29"/>
    </location>
</feature>
<reference evidence="4 5" key="1">
    <citation type="submission" date="2024-04" db="EMBL/GenBank/DDBJ databases">
        <title>Genome assembly C_amara_ONT_v2.</title>
        <authorList>
            <person name="Yant L."/>
            <person name="Moore C."/>
            <person name="Slenker M."/>
        </authorList>
    </citation>
    <scope>NUCLEOTIDE SEQUENCE [LARGE SCALE GENOMIC DNA]</scope>
    <source>
        <tissue evidence="4">Leaf</tissue>
    </source>
</reference>
<protein>
    <recommendedName>
        <fullName evidence="6">BED-type domain-containing protein</fullName>
    </recommendedName>
</protein>
<feature type="domain" description="DUF659" evidence="2">
    <location>
        <begin position="188"/>
        <end position="331"/>
    </location>
</feature>
<dbReference type="InterPro" id="IPR012337">
    <property type="entry name" value="RNaseH-like_sf"/>
</dbReference>
<accession>A0ABD1ACC8</accession>
<name>A0ABD1ACC8_CARAN</name>
<sequence>MNSSHSQGHGDSSGTSIGNESTNSSVELESEEAPLWSYVTKIEKLGKTGGTWSFTCHFCNETRQESYSRVKAHLLGRKNAGIAICKKVKMSQKLEFKRLDDAFEKKKKESRGKEVVLPCETDCAFKKRKSCFSPIERSFGVAARDQLDQEIARMFFTGGLAFNLARNPHYYRSYQFAAANKLDGYVPPGYNKLRTTLLQKERSHVEKQLVPLKSTWTEKWITIVSNGWSDPTRKPLINFIAISGSAPLFLKAVDCSGEVKSGAFISSLMKEVINEVGHQNVVQIITDNAANCKAAGDIIEGEYPHIYWTPCVVHTLNLALKNICAAKNVEANAETYDACNWITDVHGDALAIKIFIMNHNMRLSIFSKFSPLKLLSVADTRFASIIVMFKRLKLIKVSLQTMVISEEWYTYKDDDLGKARFAKEKILNDDWWETVSYIIDFTRPIYDMIRVCDTDKPCLHLVYEMWDSMIEKVKSEIYKKEGLNLSDYSHFYDVVHDILVDRWAKNNTPLHCLAHSLNPRFYSEAWLDEDSTRIGPHKDGEVSTERMKCFRRLFPSIEDHTKVMTEYALFSTKSGPFEDLICISEMSTMEPKFWWANFGAQTPILQTLAFKVLGQPSSSSCAERNWSTYSFIHSLKRNKLTTSRTQDLVYIHNNLRLLSRNAGEYNDEKTKTWDVGGDEFDSMEDMGFLEFSNLSLDDSDFENEFGQ</sequence>
<organism evidence="4 5">
    <name type="scientific">Cardamine amara subsp. amara</name>
    <dbReference type="NCBI Taxonomy" id="228776"/>
    <lineage>
        <taxon>Eukaryota</taxon>
        <taxon>Viridiplantae</taxon>
        <taxon>Streptophyta</taxon>
        <taxon>Embryophyta</taxon>
        <taxon>Tracheophyta</taxon>
        <taxon>Spermatophyta</taxon>
        <taxon>Magnoliopsida</taxon>
        <taxon>eudicotyledons</taxon>
        <taxon>Gunneridae</taxon>
        <taxon>Pentapetalae</taxon>
        <taxon>rosids</taxon>
        <taxon>malvids</taxon>
        <taxon>Brassicales</taxon>
        <taxon>Brassicaceae</taxon>
        <taxon>Cardamineae</taxon>
        <taxon>Cardamine</taxon>
    </lineage>
</organism>
<evidence type="ECO:0000256" key="1">
    <source>
        <dbReference type="SAM" id="MobiDB-lite"/>
    </source>
</evidence>
<dbReference type="EMBL" id="JBANAX010000537">
    <property type="protein sequence ID" value="KAL1204457.1"/>
    <property type="molecule type" value="Genomic_DNA"/>
</dbReference>
<proteinExistence type="predicted"/>
<dbReference type="Proteomes" id="UP001558713">
    <property type="component" value="Unassembled WGS sequence"/>
</dbReference>
<feature type="domain" description="HAT C-terminal dimerisation" evidence="3">
    <location>
        <begin position="587"/>
        <end position="655"/>
    </location>
</feature>
<evidence type="ECO:0000313" key="4">
    <source>
        <dbReference type="EMBL" id="KAL1204457.1"/>
    </source>
</evidence>